<dbReference type="Gene3D" id="2.40.170.20">
    <property type="entry name" value="TonB-dependent receptor, beta-barrel domain"/>
    <property type="match status" value="2"/>
</dbReference>
<comment type="caution">
    <text evidence="9">The sequence shown here is derived from an EMBL/GenBank/DDBJ whole genome shotgun (WGS) entry which is preliminary data.</text>
</comment>
<keyword evidence="3 7" id="KW-1134">Transmembrane beta strand</keyword>
<gene>
    <name evidence="9" type="ORF">F480_03615</name>
</gene>
<reference evidence="9 10" key="1">
    <citation type="submission" date="2014-01" db="EMBL/GenBank/DDBJ databases">
        <authorList>
            <person name="Zuccon D."/>
        </authorList>
    </citation>
    <scope>NUCLEOTIDE SEQUENCE [LARGE SCALE GENOMIC DNA]</scope>
    <source>
        <strain evidence="9 10">Y31</strain>
    </source>
</reference>
<keyword evidence="4 7" id="KW-0812">Transmembrane</keyword>
<dbReference type="SUPFAM" id="SSF56935">
    <property type="entry name" value="Porins"/>
    <property type="match status" value="1"/>
</dbReference>
<evidence type="ECO:0000256" key="5">
    <source>
        <dbReference type="ARBA" id="ARBA00023136"/>
    </source>
</evidence>
<dbReference type="PROSITE" id="PS52016">
    <property type="entry name" value="TONB_DEPENDENT_REC_3"/>
    <property type="match status" value="1"/>
</dbReference>
<keyword evidence="2 7" id="KW-0813">Transport</keyword>
<comment type="subcellular location">
    <subcellularLocation>
        <location evidence="1 7">Cell outer membrane</location>
        <topology evidence="1 7">Multi-pass membrane protein</topology>
    </subcellularLocation>
</comment>
<dbReference type="PATRIC" id="fig|1261658.3.peg.730"/>
<evidence type="ECO:0000256" key="1">
    <source>
        <dbReference type="ARBA" id="ARBA00004571"/>
    </source>
</evidence>
<keyword evidence="5 7" id="KW-0472">Membrane</keyword>
<evidence type="ECO:0000256" key="3">
    <source>
        <dbReference type="ARBA" id="ARBA00022452"/>
    </source>
</evidence>
<sequence length="855" mass="97452">MQKTKIALFVSTLMLPPMMAWAEEIQSQTEDFSDDVLVLDEVLVKESSFSQQIGTQRLTEKDIAAMPSTNGNITDLLKNNVNVRFSSAGDNSTSGGEIKPNEVSFHGEQYYNNNFIVNGMSNNDNINPAAASSHYADTAPAGRNAYDLPAGGTQSFWINSKLVKSIEVFDSNISAEHGRFTGGVIDVALKDPDLEKHAGMVGYRVTSERLAKMHVDDNKRFEAATALNMQPKFTKQSFDLMLNQPLSDKAAIRFSYSRTASDIQYYHPTLQTYDMNRQLSGTGTFANIQRRSNENFMLNGIYLPDNGDLWRAAITYAPNKSKYYKQNVVNGAYTNVGGGFQFDLEWEKTFEKFKMKTKAGYKHSGNRIEHEEDHFYRYMAADYLDWMSQSGFAMFGGYGKNTSTTTDYLLKQKVELNEFDTGAISHHLKMGWEVKITQAENKRDNDTHSYYYKYANNVICNGAEQCIDYSQYAYNDQIFEARHKKVRDDAYAFFIEDRMNWKNLELITGLRADYNQFLGKLNFAHRLSASYDVFGDEKTRLFTGLNRYYANSMLTNKLRQGASDTLRVSRTLNEDGTLSEWGNAKYSYISRYDVSKLKNPYSDEIVGGIAQDIFGSLWTLKWVHRNSRKSFRSSYDVNDAGQSIRVYNNSGWSKSDSYSVEVEPKNSEHDFGIAKLKYTIGFSYQRSKRNYNYTETDDSTYEYMIYNDRLVPALGGAKPNDFANPWTVNATITTEFPKIRLTWGQSIRFVAGRKYIYTENGSGIQCNGSSTIAAYREACGDYVGQVQVYKDAYEGSHLLWDWKFSYQQPTIKGQYIQLDVDINNVLNRRAVAKSAGGNTVYKMGRNYYLGASYNW</sequence>
<evidence type="ECO:0000256" key="6">
    <source>
        <dbReference type="ARBA" id="ARBA00023237"/>
    </source>
</evidence>
<feature type="chain" id="PRO_5008100154" evidence="8">
    <location>
        <begin position="23"/>
        <end position="855"/>
    </location>
</feature>
<feature type="signal peptide" evidence="8">
    <location>
        <begin position="1"/>
        <end position="22"/>
    </location>
</feature>
<keyword evidence="9" id="KW-0675">Receptor</keyword>
<evidence type="ECO:0000313" key="9">
    <source>
        <dbReference type="EMBL" id="OAQ15623.1"/>
    </source>
</evidence>
<evidence type="ECO:0000256" key="4">
    <source>
        <dbReference type="ARBA" id="ARBA00022692"/>
    </source>
</evidence>
<dbReference type="Gene3D" id="2.170.130.10">
    <property type="entry name" value="TonB-dependent receptor, plug domain"/>
    <property type="match status" value="1"/>
</dbReference>
<accession>A0A179D0D8</accession>
<evidence type="ECO:0000313" key="10">
    <source>
        <dbReference type="Proteomes" id="UP000078358"/>
    </source>
</evidence>
<dbReference type="InterPro" id="IPR039426">
    <property type="entry name" value="TonB-dep_rcpt-like"/>
</dbReference>
<dbReference type="Proteomes" id="UP000078358">
    <property type="component" value="Unassembled WGS sequence"/>
</dbReference>
<dbReference type="EMBL" id="JACI01000001">
    <property type="protein sequence ID" value="OAQ15623.1"/>
    <property type="molecule type" value="Genomic_DNA"/>
</dbReference>
<dbReference type="AlphaFoldDB" id="A0A179D0D8"/>
<dbReference type="RefSeq" id="WP_064318236.1">
    <property type="nucleotide sequence ID" value="NZ_JACI01000001.1"/>
</dbReference>
<name>A0A179D0D8_BIBTR</name>
<proteinExistence type="inferred from homology"/>
<evidence type="ECO:0000256" key="7">
    <source>
        <dbReference type="PROSITE-ProRule" id="PRU01360"/>
    </source>
</evidence>
<keyword evidence="8" id="KW-0732">Signal</keyword>
<protein>
    <submittedName>
        <fullName evidence="9">TonB-dependent receptor</fullName>
    </submittedName>
</protein>
<dbReference type="InterPro" id="IPR037066">
    <property type="entry name" value="Plug_dom_sf"/>
</dbReference>
<keyword evidence="6 7" id="KW-0998">Cell outer membrane</keyword>
<dbReference type="GO" id="GO:0009279">
    <property type="term" value="C:cell outer membrane"/>
    <property type="evidence" value="ECO:0007669"/>
    <property type="project" value="UniProtKB-SubCell"/>
</dbReference>
<evidence type="ECO:0000256" key="8">
    <source>
        <dbReference type="SAM" id="SignalP"/>
    </source>
</evidence>
<organism evidence="9 10">
    <name type="scientific">Bibersteinia trehalosi Y31</name>
    <dbReference type="NCBI Taxonomy" id="1261658"/>
    <lineage>
        <taxon>Bacteria</taxon>
        <taxon>Pseudomonadati</taxon>
        <taxon>Pseudomonadota</taxon>
        <taxon>Gammaproteobacteria</taxon>
        <taxon>Pasteurellales</taxon>
        <taxon>Pasteurellaceae</taxon>
        <taxon>Bibersteinia</taxon>
    </lineage>
</organism>
<dbReference type="InterPro" id="IPR036942">
    <property type="entry name" value="Beta-barrel_TonB_sf"/>
</dbReference>
<comment type="similarity">
    <text evidence="7">Belongs to the TonB-dependent receptor family.</text>
</comment>
<evidence type="ECO:0000256" key="2">
    <source>
        <dbReference type="ARBA" id="ARBA00022448"/>
    </source>
</evidence>